<dbReference type="InterPro" id="IPR000160">
    <property type="entry name" value="GGDEF_dom"/>
</dbReference>
<dbReference type="NCBIfam" id="TIGR00254">
    <property type="entry name" value="GGDEF"/>
    <property type="match status" value="1"/>
</dbReference>
<evidence type="ECO:0000256" key="1">
    <source>
        <dbReference type="ARBA" id="ARBA00001946"/>
    </source>
</evidence>
<dbReference type="SMART" id="SM00267">
    <property type="entry name" value="GGDEF"/>
    <property type="match status" value="1"/>
</dbReference>
<dbReference type="InterPro" id="IPR007892">
    <property type="entry name" value="CHASE4"/>
</dbReference>
<evidence type="ECO:0000313" key="6">
    <source>
        <dbReference type="EMBL" id="ARN74627.1"/>
    </source>
</evidence>
<evidence type="ECO:0000259" key="5">
    <source>
        <dbReference type="PROSITE" id="PS50887"/>
    </source>
</evidence>
<protein>
    <recommendedName>
        <fullName evidence="2">diguanylate cyclase</fullName>
        <ecNumber evidence="2">2.7.7.65</ecNumber>
    </recommendedName>
</protein>
<keyword evidence="4" id="KW-0812">Transmembrane</keyword>
<dbReference type="GO" id="GO:0052621">
    <property type="term" value="F:diguanylate cyclase activity"/>
    <property type="evidence" value="ECO:0007669"/>
    <property type="project" value="UniProtKB-EC"/>
</dbReference>
<dbReference type="FunFam" id="3.30.70.270:FF:000001">
    <property type="entry name" value="Diguanylate cyclase domain protein"/>
    <property type="match status" value="1"/>
</dbReference>
<dbReference type="Pfam" id="PF05228">
    <property type="entry name" value="CHASE4"/>
    <property type="match status" value="1"/>
</dbReference>
<dbReference type="STRING" id="716816.BST96_11135"/>
<keyword evidence="4" id="KW-0472">Membrane</keyword>
<dbReference type="Pfam" id="PF00990">
    <property type="entry name" value="GGDEF"/>
    <property type="match status" value="1"/>
</dbReference>
<organism evidence="6 7">
    <name type="scientific">Oceanicoccus sagamiensis</name>
    <dbReference type="NCBI Taxonomy" id="716816"/>
    <lineage>
        <taxon>Bacteria</taxon>
        <taxon>Pseudomonadati</taxon>
        <taxon>Pseudomonadota</taxon>
        <taxon>Gammaproteobacteria</taxon>
        <taxon>Cellvibrionales</taxon>
        <taxon>Spongiibacteraceae</taxon>
        <taxon>Oceanicoccus</taxon>
    </lineage>
</organism>
<dbReference type="Gene3D" id="3.30.70.270">
    <property type="match status" value="1"/>
</dbReference>
<evidence type="ECO:0000256" key="4">
    <source>
        <dbReference type="SAM" id="Phobius"/>
    </source>
</evidence>
<dbReference type="InterPro" id="IPR050469">
    <property type="entry name" value="Diguanylate_Cyclase"/>
</dbReference>
<evidence type="ECO:0000313" key="7">
    <source>
        <dbReference type="Proteomes" id="UP000193450"/>
    </source>
</evidence>
<dbReference type="CDD" id="cd06225">
    <property type="entry name" value="HAMP"/>
    <property type="match status" value="1"/>
</dbReference>
<dbReference type="CDD" id="cd01949">
    <property type="entry name" value="GGDEF"/>
    <property type="match status" value="1"/>
</dbReference>
<dbReference type="AlphaFoldDB" id="A0A1X9NIA5"/>
<dbReference type="KEGG" id="osg:BST96_11135"/>
<keyword evidence="4" id="KW-1133">Transmembrane helix</keyword>
<sequence>MKLPTKTLLLLLVITAMSFSSAIYIQRTFVYPELVELEAKADRKDVQRVAIGFDMVRNVINTLAYDYGVWDDTFEFLANPSEQYIASNLGIDNFLRHDFDVAILADRDGNIVWYGYVDLAAERFFPPDAYNPEELRPYFADPYRTRPGAPLSNSGIVNTTKGPLIFSSYSVLKSDETGESRGSLLFGRHVDQSIAEEVQDIVKMDFSFATLTPGENQQLKGKNLSWQYRDNNNRMDWYLRDIFDDPILTLSVQLDERAFNDSLIGKPILTALAVMMVSWMIIIITLNRVLVKPILKIGKHLFHIRSTGDYSARLNYRGNDEVGDLGNECDLLIQFIEVQQDELEKQSEKLHRLSIEDGLTGLANRRRFDQTLNSYWEISEREKYPLVLLMCDIDFFKQYNDHYGHQQGDEAIQAVAEVLRSATNRKTDLAARYGGEEFAVLLPNTEIEGAEIIAQRIHSLIKEKAIPHQLSTVSEELTMCVGIGISRNHSEIGKDELIEQADKALYLAKAAGRNQTAIYHDTDLIKKRANEVTS</sequence>
<comment type="cofactor">
    <cofactor evidence="1">
        <name>Mg(2+)</name>
        <dbReference type="ChEBI" id="CHEBI:18420"/>
    </cofactor>
</comment>
<proteinExistence type="predicted"/>
<dbReference type="GO" id="GO:1902201">
    <property type="term" value="P:negative regulation of bacterial-type flagellum-dependent cell motility"/>
    <property type="evidence" value="ECO:0007669"/>
    <property type="project" value="TreeGrafter"/>
</dbReference>
<dbReference type="PANTHER" id="PTHR45138:SF9">
    <property type="entry name" value="DIGUANYLATE CYCLASE DGCM-RELATED"/>
    <property type="match status" value="1"/>
</dbReference>
<comment type="catalytic activity">
    <reaction evidence="3">
        <text>2 GTP = 3',3'-c-di-GMP + 2 diphosphate</text>
        <dbReference type="Rhea" id="RHEA:24898"/>
        <dbReference type="ChEBI" id="CHEBI:33019"/>
        <dbReference type="ChEBI" id="CHEBI:37565"/>
        <dbReference type="ChEBI" id="CHEBI:58805"/>
        <dbReference type="EC" id="2.7.7.65"/>
    </reaction>
</comment>
<name>A0A1X9NIA5_9GAMM</name>
<feature type="domain" description="GGDEF" evidence="5">
    <location>
        <begin position="384"/>
        <end position="521"/>
    </location>
</feature>
<dbReference type="RefSeq" id="WP_085758777.1">
    <property type="nucleotide sequence ID" value="NZ_CP019343.1"/>
</dbReference>
<dbReference type="PANTHER" id="PTHR45138">
    <property type="entry name" value="REGULATORY COMPONENTS OF SENSORY TRANSDUCTION SYSTEM"/>
    <property type="match status" value="1"/>
</dbReference>
<dbReference type="OrthoDB" id="9812260at2"/>
<dbReference type="Proteomes" id="UP000193450">
    <property type="component" value="Chromosome"/>
</dbReference>
<dbReference type="PROSITE" id="PS50887">
    <property type="entry name" value="GGDEF"/>
    <property type="match status" value="1"/>
</dbReference>
<keyword evidence="7" id="KW-1185">Reference proteome</keyword>
<evidence type="ECO:0000256" key="2">
    <source>
        <dbReference type="ARBA" id="ARBA00012528"/>
    </source>
</evidence>
<accession>A0A1X9NIA5</accession>
<evidence type="ECO:0000256" key="3">
    <source>
        <dbReference type="ARBA" id="ARBA00034247"/>
    </source>
</evidence>
<dbReference type="GO" id="GO:0005886">
    <property type="term" value="C:plasma membrane"/>
    <property type="evidence" value="ECO:0007669"/>
    <property type="project" value="TreeGrafter"/>
</dbReference>
<gene>
    <name evidence="6" type="ORF">BST96_11135</name>
</gene>
<dbReference type="InterPro" id="IPR043128">
    <property type="entry name" value="Rev_trsase/Diguanyl_cyclase"/>
</dbReference>
<feature type="transmembrane region" description="Helical" evidence="4">
    <location>
        <begin position="268"/>
        <end position="291"/>
    </location>
</feature>
<dbReference type="InterPro" id="IPR029787">
    <property type="entry name" value="Nucleotide_cyclase"/>
</dbReference>
<dbReference type="Gene3D" id="6.10.340.10">
    <property type="match status" value="1"/>
</dbReference>
<reference evidence="6 7" key="1">
    <citation type="submission" date="2016-11" db="EMBL/GenBank/DDBJ databases">
        <title>Trade-off between light-utilization and light-protection in marine flavobacteria.</title>
        <authorList>
            <person name="Kumagai Y."/>
        </authorList>
    </citation>
    <scope>NUCLEOTIDE SEQUENCE [LARGE SCALE GENOMIC DNA]</scope>
    <source>
        <strain evidence="6 7">NBRC 107125</strain>
    </source>
</reference>
<dbReference type="EMBL" id="CP019343">
    <property type="protein sequence ID" value="ARN74627.1"/>
    <property type="molecule type" value="Genomic_DNA"/>
</dbReference>
<dbReference type="SUPFAM" id="SSF55073">
    <property type="entry name" value="Nucleotide cyclase"/>
    <property type="match status" value="1"/>
</dbReference>
<dbReference type="EC" id="2.7.7.65" evidence="2"/>
<dbReference type="GO" id="GO:0043709">
    <property type="term" value="P:cell adhesion involved in single-species biofilm formation"/>
    <property type="evidence" value="ECO:0007669"/>
    <property type="project" value="TreeGrafter"/>
</dbReference>